<reference evidence="3" key="1">
    <citation type="journal article" date="2023" name="Mol. Phylogenet. Evol.">
        <title>Genome-scale phylogeny and comparative genomics of the fungal order Sordariales.</title>
        <authorList>
            <person name="Hensen N."/>
            <person name="Bonometti L."/>
            <person name="Westerberg I."/>
            <person name="Brannstrom I.O."/>
            <person name="Guillou S."/>
            <person name="Cros-Aarteil S."/>
            <person name="Calhoun S."/>
            <person name="Haridas S."/>
            <person name="Kuo A."/>
            <person name="Mondo S."/>
            <person name="Pangilinan J."/>
            <person name="Riley R."/>
            <person name="LaButti K."/>
            <person name="Andreopoulos B."/>
            <person name="Lipzen A."/>
            <person name="Chen C."/>
            <person name="Yan M."/>
            <person name="Daum C."/>
            <person name="Ng V."/>
            <person name="Clum A."/>
            <person name="Steindorff A."/>
            <person name="Ohm R.A."/>
            <person name="Martin F."/>
            <person name="Silar P."/>
            <person name="Natvig D.O."/>
            <person name="Lalanne C."/>
            <person name="Gautier V."/>
            <person name="Ament-Velasquez S.L."/>
            <person name="Kruys A."/>
            <person name="Hutchinson M.I."/>
            <person name="Powell A.J."/>
            <person name="Barry K."/>
            <person name="Miller A.N."/>
            <person name="Grigoriev I.V."/>
            <person name="Debuchy R."/>
            <person name="Gladieux P."/>
            <person name="Hiltunen Thoren M."/>
            <person name="Johannesson H."/>
        </authorList>
    </citation>
    <scope>NUCLEOTIDE SEQUENCE</scope>
    <source>
        <strain evidence="3">CBS 626.80</strain>
    </source>
</reference>
<keyword evidence="4" id="KW-1185">Reference proteome</keyword>
<comment type="caution">
    <text evidence="3">The sequence shown here is derived from an EMBL/GenBank/DDBJ whole genome shotgun (WGS) entry which is preliminary data.</text>
</comment>
<organism evidence="3 4">
    <name type="scientific">Pseudoneurospora amorphoporcata</name>
    <dbReference type="NCBI Taxonomy" id="241081"/>
    <lineage>
        <taxon>Eukaryota</taxon>
        <taxon>Fungi</taxon>
        <taxon>Dikarya</taxon>
        <taxon>Ascomycota</taxon>
        <taxon>Pezizomycotina</taxon>
        <taxon>Sordariomycetes</taxon>
        <taxon>Sordariomycetidae</taxon>
        <taxon>Sordariales</taxon>
        <taxon>Sordariaceae</taxon>
        <taxon>Pseudoneurospora</taxon>
    </lineage>
</organism>
<feature type="compositionally biased region" description="Low complexity" evidence="2">
    <location>
        <begin position="45"/>
        <end position="64"/>
    </location>
</feature>
<name>A0AAN6NRG3_9PEZI</name>
<evidence type="ECO:0000256" key="1">
    <source>
        <dbReference type="SAM" id="Coils"/>
    </source>
</evidence>
<feature type="region of interest" description="Disordered" evidence="2">
    <location>
        <begin position="128"/>
        <end position="150"/>
    </location>
</feature>
<feature type="region of interest" description="Disordered" evidence="2">
    <location>
        <begin position="45"/>
        <end position="105"/>
    </location>
</feature>
<proteinExistence type="predicted"/>
<dbReference type="Proteomes" id="UP001303222">
    <property type="component" value="Unassembled WGS sequence"/>
</dbReference>
<dbReference type="EMBL" id="MU859205">
    <property type="protein sequence ID" value="KAK3949663.1"/>
    <property type="molecule type" value="Genomic_DNA"/>
</dbReference>
<gene>
    <name evidence="3" type="ORF">QBC32DRAFT_378045</name>
</gene>
<sequence>MAPSHQRFTSLRKVNPLVPSVPLASVLAHKPAGVTKPIARAKVAKPAAKTTTTRPTTRAYAKKAGIALRDEKSEEPKESEPRSKQSISTRVADVPTVPAPPAFQPWHPIKHIFTRAVAARTVPAPPALKPSALQPSALQPSAIPAPSLPRNTETELENLMTIGREQVEKELKDRIREEEEKKRLLEKQKAAFNRYQAHMAGLQDLEDELRGLKEENRMDEDEVMKLADEFRACTMIWARMFEEYAGNLGITLFDLQRLSDAWY</sequence>
<reference evidence="3" key="2">
    <citation type="submission" date="2023-06" db="EMBL/GenBank/DDBJ databases">
        <authorList>
            <consortium name="Lawrence Berkeley National Laboratory"/>
            <person name="Mondo S.J."/>
            <person name="Hensen N."/>
            <person name="Bonometti L."/>
            <person name="Westerberg I."/>
            <person name="Brannstrom I.O."/>
            <person name="Guillou S."/>
            <person name="Cros-Aarteil S."/>
            <person name="Calhoun S."/>
            <person name="Haridas S."/>
            <person name="Kuo A."/>
            <person name="Pangilinan J."/>
            <person name="Riley R."/>
            <person name="Labutti K."/>
            <person name="Andreopoulos B."/>
            <person name="Lipzen A."/>
            <person name="Chen C."/>
            <person name="Yanf M."/>
            <person name="Daum C."/>
            <person name="Ng V."/>
            <person name="Clum A."/>
            <person name="Steindorff A."/>
            <person name="Ohm R."/>
            <person name="Martin F."/>
            <person name="Silar P."/>
            <person name="Natvig D."/>
            <person name="Lalanne C."/>
            <person name="Gautier V."/>
            <person name="Ament-Velasquez S.L."/>
            <person name="Kruys A."/>
            <person name="Hutchinson M.I."/>
            <person name="Powell A.J."/>
            <person name="Barry K."/>
            <person name="Miller A.N."/>
            <person name="Grigoriev I.V."/>
            <person name="Debuchy R."/>
            <person name="Gladieux P."/>
            <person name="Thoren M.H."/>
            <person name="Johannesson H."/>
        </authorList>
    </citation>
    <scope>NUCLEOTIDE SEQUENCE</scope>
    <source>
        <strain evidence="3">CBS 626.80</strain>
    </source>
</reference>
<feature type="coiled-coil region" evidence="1">
    <location>
        <begin position="164"/>
        <end position="229"/>
    </location>
</feature>
<keyword evidence="1" id="KW-0175">Coiled coil</keyword>
<dbReference type="AlphaFoldDB" id="A0AAN6NRG3"/>
<accession>A0AAN6NRG3</accession>
<evidence type="ECO:0000256" key="2">
    <source>
        <dbReference type="SAM" id="MobiDB-lite"/>
    </source>
</evidence>
<evidence type="ECO:0000313" key="4">
    <source>
        <dbReference type="Proteomes" id="UP001303222"/>
    </source>
</evidence>
<protein>
    <submittedName>
        <fullName evidence="3">Uncharacterized protein</fullName>
    </submittedName>
</protein>
<evidence type="ECO:0000313" key="3">
    <source>
        <dbReference type="EMBL" id="KAK3949663.1"/>
    </source>
</evidence>
<feature type="compositionally biased region" description="Basic and acidic residues" evidence="2">
    <location>
        <begin position="68"/>
        <end position="83"/>
    </location>
</feature>